<dbReference type="GO" id="GO:0003677">
    <property type="term" value="F:DNA binding"/>
    <property type="evidence" value="ECO:0007669"/>
    <property type="project" value="UniProtKB-UniRule"/>
</dbReference>
<feature type="region of interest" description="Disordered" evidence="6">
    <location>
        <begin position="313"/>
        <end position="348"/>
    </location>
</feature>
<dbReference type="SUPFAM" id="SSF47823">
    <property type="entry name" value="lambda integrase-like, N-terminal domain"/>
    <property type="match status" value="1"/>
</dbReference>
<dbReference type="InterPro" id="IPR044068">
    <property type="entry name" value="CB"/>
</dbReference>
<dbReference type="InterPro" id="IPR010998">
    <property type="entry name" value="Integrase_recombinase_N"/>
</dbReference>
<organism evidence="9 10">
    <name type="scientific">candidate division WWE3 bacterium RBG_19FT_COMBO_34_6</name>
    <dbReference type="NCBI Taxonomy" id="1802612"/>
    <lineage>
        <taxon>Bacteria</taxon>
        <taxon>Katanobacteria</taxon>
    </lineage>
</organism>
<gene>
    <name evidence="9" type="ORF">A2V49_03530</name>
</gene>
<evidence type="ECO:0000256" key="1">
    <source>
        <dbReference type="ARBA" id="ARBA00008857"/>
    </source>
</evidence>
<evidence type="ECO:0000313" key="10">
    <source>
        <dbReference type="Proteomes" id="UP000178615"/>
    </source>
</evidence>
<dbReference type="GO" id="GO:0006310">
    <property type="term" value="P:DNA recombination"/>
    <property type="evidence" value="ECO:0007669"/>
    <property type="project" value="UniProtKB-KW"/>
</dbReference>
<dbReference type="PROSITE" id="PS51898">
    <property type="entry name" value="TYR_RECOMBINASE"/>
    <property type="match status" value="1"/>
</dbReference>
<evidence type="ECO:0000256" key="2">
    <source>
        <dbReference type="ARBA" id="ARBA00022908"/>
    </source>
</evidence>
<evidence type="ECO:0000256" key="4">
    <source>
        <dbReference type="ARBA" id="ARBA00023172"/>
    </source>
</evidence>
<comment type="caution">
    <text evidence="9">The sequence shown here is derived from an EMBL/GenBank/DDBJ whole genome shotgun (WGS) entry which is preliminary data.</text>
</comment>
<dbReference type="PANTHER" id="PTHR30349:SF41">
    <property type="entry name" value="INTEGRASE_RECOMBINASE PROTEIN MJ0367-RELATED"/>
    <property type="match status" value="1"/>
</dbReference>
<dbReference type="InterPro" id="IPR002104">
    <property type="entry name" value="Integrase_catalytic"/>
</dbReference>
<accession>A0A1F4UMN6</accession>
<dbReference type="Gene3D" id="1.10.150.130">
    <property type="match status" value="1"/>
</dbReference>
<dbReference type="Pfam" id="PF02899">
    <property type="entry name" value="Phage_int_SAM_1"/>
    <property type="match status" value="1"/>
</dbReference>
<keyword evidence="2" id="KW-0229">DNA integration</keyword>
<dbReference type="PROSITE" id="PS51900">
    <property type="entry name" value="CB"/>
    <property type="match status" value="1"/>
</dbReference>
<evidence type="ECO:0000313" key="9">
    <source>
        <dbReference type="EMBL" id="OGC46122.1"/>
    </source>
</evidence>
<dbReference type="CDD" id="cd00798">
    <property type="entry name" value="INT_XerDC_C"/>
    <property type="match status" value="1"/>
</dbReference>
<dbReference type="GO" id="GO:0015074">
    <property type="term" value="P:DNA integration"/>
    <property type="evidence" value="ECO:0007669"/>
    <property type="project" value="UniProtKB-KW"/>
</dbReference>
<dbReference type="Pfam" id="PF00589">
    <property type="entry name" value="Phage_integrase"/>
    <property type="match status" value="1"/>
</dbReference>
<evidence type="ECO:0000256" key="6">
    <source>
        <dbReference type="SAM" id="MobiDB-lite"/>
    </source>
</evidence>
<name>A0A1F4UMN6_UNCKA</name>
<dbReference type="AlphaFoldDB" id="A0A1F4UMN6"/>
<protein>
    <recommendedName>
        <fullName evidence="11">Tyrosine recombinase XerC</fullName>
    </recommendedName>
</protein>
<dbReference type="InterPro" id="IPR013762">
    <property type="entry name" value="Integrase-like_cat_sf"/>
</dbReference>
<evidence type="ECO:0008006" key="11">
    <source>
        <dbReference type="Google" id="ProtNLM"/>
    </source>
</evidence>
<sequence length="348" mass="40418">MDIQHYIIKYLEFCEIDKNLSQNTIKMYHFYLNDFLSWAMTYLQKDLIKINDLNEDLIKKYRIDLNRRISSKSNKEFKRSTQKTFLIAIRSFLKYLVVEEKLEIISPEQIILGKSEERIPKVLNDEQMERLFVVQDLNKRSGIRDRAILEVLFSTGLRVSELVGLNLDVVNLNSGEFTVVGKGRKVRTVYLSEGAKRWLKRYIATRNDIFKPLFIRYAGKKMPNDDYDGNSLRITVRSIQRLVKKYINRAGISVDATPHTLRHTYATGLLKEGADLRSVQELLGHANVSTTQIYTHVTNKQLKDTHKKFHKDIGLTDDDIDPTSIPLNKPSPDSSKDDQEEKEVTSIF</sequence>
<evidence type="ECO:0000256" key="5">
    <source>
        <dbReference type="PROSITE-ProRule" id="PRU01248"/>
    </source>
</evidence>
<keyword evidence="4" id="KW-0233">DNA recombination</keyword>
<evidence type="ECO:0000259" key="7">
    <source>
        <dbReference type="PROSITE" id="PS51898"/>
    </source>
</evidence>
<dbReference type="InterPro" id="IPR050090">
    <property type="entry name" value="Tyrosine_recombinase_XerCD"/>
</dbReference>
<keyword evidence="3 5" id="KW-0238">DNA-binding</keyword>
<dbReference type="InterPro" id="IPR011010">
    <property type="entry name" value="DNA_brk_join_enz"/>
</dbReference>
<dbReference type="PANTHER" id="PTHR30349">
    <property type="entry name" value="PHAGE INTEGRASE-RELATED"/>
    <property type="match status" value="1"/>
</dbReference>
<dbReference type="Gene3D" id="1.10.443.10">
    <property type="entry name" value="Intergrase catalytic core"/>
    <property type="match status" value="1"/>
</dbReference>
<reference evidence="9 10" key="1">
    <citation type="journal article" date="2016" name="Nat. Commun.">
        <title>Thousands of microbial genomes shed light on interconnected biogeochemical processes in an aquifer system.</title>
        <authorList>
            <person name="Anantharaman K."/>
            <person name="Brown C.T."/>
            <person name="Hug L.A."/>
            <person name="Sharon I."/>
            <person name="Castelle C.J."/>
            <person name="Probst A.J."/>
            <person name="Thomas B.C."/>
            <person name="Singh A."/>
            <person name="Wilkins M.J."/>
            <person name="Karaoz U."/>
            <person name="Brodie E.L."/>
            <person name="Williams K.H."/>
            <person name="Hubbard S.S."/>
            <person name="Banfield J.F."/>
        </authorList>
    </citation>
    <scope>NUCLEOTIDE SEQUENCE [LARGE SCALE GENOMIC DNA]</scope>
</reference>
<feature type="domain" description="Core-binding (CB)" evidence="8">
    <location>
        <begin position="1"/>
        <end position="97"/>
    </location>
</feature>
<comment type="similarity">
    <text evidence="1">Belongs to the 'phage' integrase family.</text>
</comment>
<dbReference type="InterPro" id="IPR004107">
    <property type="entry name" value="Integrase_SAM-like_N"/>
</dbReference>
<dbReference type="SUPFAM" id="SSF56349">
    <property type="entry name" value="DNA breaking-rejoining enzymes"/>
    <property type="match status" value="1"/>
</dbReference>
<proteinExistence type="inferred from homology"/>
<dbReference type="Proteomes" id="UP000178615">
    <property type="component" value="Unassembled WGS sequence"/>
</dbReference>
<evidence type="ECO:0000256" key="3">
    <source>
        <dbReference type="ARBA" id="ARBA00023125"/>
    </source>
</evidence>
<evidence type="ECO:0000259" key="8">
    <source>
        <dbReference type="PROSITE" id="PS51900"/>
    </source>
</evidence>
<feature type="domain" description="Tyr recombinase" evidence="7">
    <location>
        <begin position="118"/>
        <end position="307"/>
    </location>
</feature>
<dbReference type="EMBL" id="MEUV01000014">
    <property type="protein sequence ID" value="OGC46122.1"/>
    <property type="molecule type" value="Genomic_DNA"/>
</dbReference>
<feature type="compositionally biased region" description="Basic and acidic residues" evidence="6">
    <location>
        <begin position="334"/>
        <end position="348"/>
    </location>
</feature>